<keyword evidence="7" id="KW-1185">Reference proteome</keyword>
<evidence type="ECO:0000256" key="2">
    <source>
        <dbReference type="ARBA" id="ARBA00022723"/>
    </source>
</evidence>
<dbReference type="Pfam" id="PF00293">
    <property type="entry name" value="NUDIX"/>
    <property type="match status" value="1"/>
</dbReference>
<gene>
    <name evidence="6" type="ORF">OEZ60_04185</name>
</gene>
<keyword evidence="4" id="KW-0460">Magnesium</keyword>
<protein>
    <submittedName>
        <fullName evidence="6">NUDIX hydrolase</fullName>
    </submittedName>
</protein>
<dbReference type="InterPro" id="IPR015797">
    <property type="entry name" value="NUDIX_hydrolase-like_dom_sf"/>
</dbReference>
<dbReference type="SUPFAM" id="SSF55811">
    <property type="entry name" value="Nudix"/>
    <property type="match status" value="1"/>
</dbReference>
<dbReference type="CDD" id="cd04666">
    <property type="entry name" value="NUDIX_DIPP2_like_Nudt4"/>
    <property type="match status" value="1"/>
</dbReference>
<evidence type="ECO:0000313" key="6">
    <source>
        <dbReference type="EMBL" id="MCU9847197.1"/>
    </source>
</evidence>
<reference evidence="6 7" key="1">
    <citation type="submission" date="2022-10" db="EMBL/GenBank/DDBJ databases">
        <title>Defluviimonas sp. nov., isolated from ocean surface sediments.</title>
        <authorList>
            <person name="He W."/>
            <person name="Wang L."/>
            <person name="Zhang D.-F."/>
        </authorList>
    </citation>
    <scope>NUCLEOTIDE SEQUENCE [LARGE SCALE GENOMIC DNA]</scope>
    <source>
        <strain evidence="6 7">WL0024</strain>
    </source>
</reference>
<proteinExistence type="predicted"/>
<keyword evidence="2" id="KW-0479">Metal-binding</keyword>
<keyword evidence="3 6" id="KW-0378">Hydrolase</keyword>
<evidence type="ECO:0000256" key="4">
    <source>
        <dbReference type="ARBA" id="ARBA00022842"/>
    </source>
</evidence>
<dbReference type="PROSITE" id="PS51462">
    <property type="entry name" value="NUDIX"/>
    <property type="match status" value="1"/>
</dbReference>
<evidence type="ECO:0000256" key="1">
    <source>
        <dbReference type="ARBA" id="ARBA00001946"/>
    </source>
</evidence>
<sequence>MKKHDGKSSAARKAATQFAALCYRQTKKKGVEILLITSRDTGRWVIPKGWPMKGKSDAEAARQEAFEEAGAKGWACDHCTGLFTYDKVMDDGSVQPVVVSVFLLEVEKMCSDYPEKGQRRRKWFAPAKAAARVDEPELKDMLASFDPSKLNCCIAGNA</sequence>
<dbReference type="GO" id="GO:0016787">
    <property type="term" value="F:hydrolase activity"/>
    <property type="evidence" value="ECO:0007669"/>
    <property type="project" value="UniProtKB-KW"/>
</dbReference>
<evidence type="ECO:0000256" key="3">
    <source>
        <dbReference type="ARBA" id="ARBA00022801"/>
    </source>
</evidence>
<dbReference type="InterPro" id="IPR047198">
    <property type="entry name" value="DDP-like_NUDIX"/>
</dbReference>
<evidence type="ECO:0000313" key="7">
    <source>
        <dbReference type="Proteomes" id="UP001209535"/>
    </source>
</evidence>
<feature type="domain" description="Nudix hydrolase" evidence="5">
    <location>
        <begin position="15"/>
        <end position="146"/>
    </location>
</feature>
<dbReference type="Gene3D" id="3.90.79.10">
    <property type="entry name" value="Nucleoside Triphosphate Pyrophosphohydrolase"/>
    <property type="match status" value="1"/>
</dbReference>
<dbReference type="EMBL" id="JAOVQO010000003">
    <property type="protein sequence ID" value="MCU9847197.1"/>
    <property type="molecule type" value="Genomic_DNA"/>
</dbReference>
<evidence type="ECO:0000259" key="5">
    <source>
        <dbReference type="PROSITE" id="PS51462"/>
    </source>
</evidence>
<dbReference type="Proteomes" id="UP001209535">
    <property type="component" value="Unassembled WGS sequence"/>
</dbReference>
<comment type="cofactor">
    <cofactor evidence="1">
        <name>Mg(2+)</name>
        <dbReference type="ChEBI" id="CHEBI:18420"/>
    </cofactor>
</comment>
<comment type="caution">
    <text evidence="6">The sequence shown here is derived from an EMBL/GenBank/DDBJ whole genome shotgun (WGS) entry which is preliminary data.</text>
</comment>
<dbReference type="PANTHER" id="PTHR12629:SF0">
    <property type="entry name" value="DIPHOSPHOINOSITOL-POLYPHOSPHATE DIPHOSPHATASE"/>
    <property type="match status" value="1"/>
</dbReference>
<dbReference type="RefSeq" id="WP_263333518.1">
    <property type="nucleotide sequence ID" value="NZ_JAOVQO010000003.1"/>
</dbReference>
<organism evidence="6 7">
    <name type="scientific">Albidovulum salinarum</name>
    <dbReference type="NCBI Taxonomy" id="2984153"/>
    <lineage>
        <taxon>Bacteria</taxon>
        <taxon>Pseudomonadati</taxon>
        <taxon>Pseudomonadota</taxon>
        <taxon>Alphaproteobacteria</taxon>
        <taxon>Rhodobacterales</taxon>
        <taxon>Paracoccaceae</taxon>
        <taxon>Albidovulum</taxon>
    </lineage>
</organism>
<accession>A0ABT2WZT6</accession>
<name>A0ABT2WZT6_9RHOB</name>
<dbReference type="InterPro" id="IPR000086">
    <property type="entry name" value="NUDIX_hydrolase_dom"/>
</dbReference>
<dbReference type="PANTHER" id="PTHR12629">
    <property type="entry name" value="DIPHOSPHOINOSITOL POLYPHOSPHATE PHOSPHOHYDROLASE"/>
    <property type="match status" value="1"/>
</dbReference>